<name>A0A0V1GNQ5_9BILA</name>
<dbReference type="EMBL" id="JYDP01000718">
    <property type="protein sequence ID" value="KRY99721.1"/>
    <property type="molecule type" value="Genomic_DNA"/>
</dbReference>
<dbReference type="AlphaFoldDB" id="A0A0V1GNQ5"/>
<reference evidence="1 2" key="1">
    <citation type="submission" date="2015-01" db="EMBL/GenBank/DDBJ databases">
        <title>Evolution of Trichinella species and genotypes.</title>
        <authorList>
            <person name="Korhonen P.K."/>
            <person name="Edoardo P."/>
            <person name="Giuseppe L.R."/>
            <person name="Gasser R.B."/>
        </authorList>
    </citation>
    <scope>NUCLEOTIDE SEQUENCE [LARGE SCALE GENOMIC DNA]</scope>
    <source>
        <strain evidence="1">ISS1029</strain>
    </source>
</reference>
<accession>A0A0V1GNQ5</accession>
<protein>
    <submittedName>
        <fullName evidence="1">Uncharacterized protein</fullName>
    </submittedName>
</protein>
<evidence type="ECO:0000313" key="1">
    <source>
        <dbReference type="EMBL" id="KRY99721.1"/>
    </source>
</evidence>
<keyword evidence="2" id="KW-1185">Reference proteome</keyword>
<dbReference type="OrthoDB" id="5941565at2759"/>
<comment type="caution">
    <text evidence="1">The sequence shown here is derived from an EMBL/GenBank/DDBJ whole genome shotgun (WGS) entry which is preliminary data.</text>
</comment>
<dbReference type="Proteomes" id="UP000055024">
    <property type="component" value="Unassembled WGS sequence"/>
</dbReference>
<sequence>MVLEGRVGGRNIKAGRLGGHGTFRTTRSNGRVADGSKCLVMFDRLAKYGKNDLMRILLRFSKHYRIAATKRTSRRFICRSLDIFRIETPTGSFGRTRNATTPRKLTDTLASVLHHLFFIGAGNRVYVRYEECNRLDPIQQFREASTSQCIFYNTRSPVELRRTAGTLTAVEIQDAQIQYVEATACSKEPSLRIRELLVLSQFLNEDGILRFNDRQQRCNTPCCSSMAMTWSPVNLRRTAGVLTAVEIQDAQIQYVEATACSKEPSLRIRELLVLSQFLNEDGILRFNDRLQR</sequence>
<proteinExistence type="predicted"/>
<gene>
    <name evidence="1" type="ORF">T11_18125</name>
</gene>
<evidence type="ECO:0000313" key="2">
    <source>
        <dbReference type="Proteomes" id="UP000055024"/>
    </source>
</evidence>
<organism evidence="1 2">
    <name type="scientific">Trichinella zimbabwensis</name>
    <dbReference type="NCBI Taxonomy" id="268475"/>
    <lineage>
        <taxon>Eukaryota</taxon>
        <taxon>Metazoa</taxon>
        <taxon>Ecdysozoa</taxon>
        <taxon>Nematoda</taxon>
        <taxon>Enoplea</taxon>
        <taxon>Dorylaimia</taxon>
        <taxon>Trichinellida</taxon>
        <taxon>Trichinellidae</taxon>
        <taxon>Trichinella</taxon>
    </lineage>
</organism>